<dbReference type="GO" id="GO:0005525">
    <property type="term" value="F:GTP binding"/>
    <property type="evidence" value="ECO:0007669"/>
    <property type="project" value="TreeGrafter"/>
</dbReference>
<comment type="caution">
    <text evidence="7">The sequence shown here is derived from an EMBL/GenBank/DDBJ whole genome shotgun (WGS) entry which is preliminary data.</text>
</comment>
<gene>
    <name evidence="7" type="ORF">AKO1_014192</name>
</gene>
<dbReference type="GO" id="GO:0034511">
    <property type="term" value="F:U3 snoRNA binding"/>
    <property type="evidence" value="ECO:0007669"/>
    <property type="project" value="TreeGrafter"/>
</dbReference>
<evidence type="ECO:0000256" key="2">
    <source>
        <dbReference type="ARBA" id="ARBA00022517"/>
    </source>
</evidence>
<dbReference type="PROSITE" id="PS51714">
    <property type="entry name" value="G_BMS1"/>
    <property type="match status" value="1"/>
</dbReference>
<dbReference type="InterPro" id="IPR012948">
    <property type="entry name" value="AARP2CN"/>
</dbReference>
<feature type="region of interest" description="Disordered" evidence="5">
    <location>
        <begin position="463"/>
        <end position="495"/>
    </location>
</feature>
<sequence>MSSMPPPVHRPGKFKQVNKPFKSKHSTKGEAKRKAGGKISGERRNLKSTANLNQNLSREQRRNRAKQIRDKKRQDILHLRRIGSNGGPPKLVAILPLGPGTNQEKIYNDIVAQNNTEESPVIHNFNSCTLRLTDFSQNITLFQVQRTQRSVLDAAKIADLFLMIISPEGVDQDGEDALALLRAQGFPTTIVVIQNLESVPAKKRNDIKRNLVKWSQDQIPRDPRVVTFDEGEQDIKQLCRWINEQQVREVHWREKRPYMLIDRYEFTPDQVQQPSVTAPGMEGLESLANKDKMGTLVVYGYLRGRNATPNQLFHLTNFGTYQVKEIKECNAPLTKLHQVEVLEDQKHLTPDERQETLIGSLVPDTLNNEQTWPTKEDFENDTYVKKVPKGFDSYQAAWVPDDYYPNSDDEDEDDESYVDSDMNMEQEIHSDDEDDNQHDDYMISQSETQTSVDKFFRIEEDEKMTEEERQAEYERVKRMREEETDDAKFPDEVDTPIDTPARIRFAKYRGLKNFKNSPWDSKENLPLDYARIFQFENINASAKASAKELQNDDLINQDRYVAISLINVPGEKIAAQSLQLPLQLFGLLRHEQKSSVVHFLVKKSLHYEEPIKSRDELIAQVGFRTFKCNPIFSEHNPRNDKHRFERFLQPSRFLCASVFMPITFKPAPILLFKRNANSGKLDLVAHGSTMNADPDRIMVKKIILTGHPYKVHKKQAVVRFMFHNPDDIKWFQPVELHTKFGRHGVITQSVGTHGYMKCMFDDGIKGQDTICMALYKRVYPKWTTEVYSMLASPAQTNDIEMQQ</sequence>
<dbReference type="GO" id="GO:0000462">
    <property type="term" value="P:maturation of SSU-rRNA from tricistronic rRNA transcript (SSU-rRNA, 5.8S rRNA, LSU-rRNA)"/>
    <property type="evidence" value="ECO:0007669"/>
    <property type="project" value="TreeGrafter"/>
</dbReference>
<evidence type="ECO:0000256" key="5">
    <source>
        <dbReference type="SAM" id="MobiDB-lite"/>
    </source>
</evidence>
<dbReference type="PANTHER" id="PTHR12858">
    <property type="entry name" value="RIBOSOME BIOGENESIS PROTEIN"/>
    <property type="match status" value="1"/>
</dbReference>
<dbReference type="AlphaFoldDB" id="A0AAW2Z1L7"/>
<dbReference type="Pfam" id="PF04950">
    <property type="entry name" value="RIBIOP_C"/>
    <property type="match status" value="1"/>
</dbReference>
<organism evidence="7 8">
    <name type="scientific">Acrasis kona</name>
    <dbReference type="NCBI Taxonomy" id="1008807"/>
    <lineage>
        <taxon>Eukaryota</taxon>
        <taxon>Discoba</taxon>
        <taxon>Heterolobosea</taxon>
        <taxon>Tetramitia</taxon>
        <taxon>Eutetramitia</taxon>
        <taxon>Acrasidae</taxon>
        <taxon>Acrasis</taxon>
    </lineage>
</organism>
<comment type="subcellular location">
    <subcellularLocation>
        <location evidence="1">Nucleus</location>
        <location evidence="1">Nucleolus</location>
    </subcellularLocation>
</comment>
<dbReference type="SMART" id="SM00785">
    <property type="entry name" value="AARP2CN"/>
    <property type="match status" value="1"/>
</dbReference>
<dbReference type="InterPro" id="IPR027417">
    <property type="entry name" value="P-loop_NTPase"/>
</dbReference>
<dbReference type="InterPro" id="IPR039761">
    <property type="entry name" value="Bms1/Tsr1"/>
</dbReference>
<feature type="region of interest" description="Disordered" evidence="5">
    <location>
        <begin position="1"/>
        <end position="43"/>
    </location>
</feature>
<dbReference type="Gene3D" id="3.40.50.300">
    <property type="entry name" value="P-loop containing nucleotide triphosphate hydrolases"/>
    <property type="match status" value="1"/>
</dbReference>
<name>A0AAW2Z1L7_9EUKA</name>
<evidence type="ECO:0000313" key="8">
    <source>
        <dbReference type="Proteomes" id="UP001431209"/>
    </source>
</evidence>
<dbReference type="EMBL" id="JAOPGA020000904">
    <property type="protein sequence ID" value="KAL0482903.1"/>
    <property type="molecule type" value="Genomic_DNA"/>
</dbReference>
<keyword evidence="2" id="KW-0690">Ribosome biogenesis</keyword>
<dbReference type="SMART" id="SM01362">
    <property type="entry name" value="DUF663"/>
    <property type="match status" value="1"/>
</dbReference>
<keyword evidence="3" id="KW-0539">Nucleus</keyword>
<evidence type="ECO:0000313" key="7">
    <source>
        <dbReference type="EMBL" id="KAL0482903.1"/>
    </source>
</evidence>
<evidence type="ECO:0000256" key="1">
    <source>
        <dbReference type="ARBA" id="ARBA00004604"/>
    </source>
</evidence>
<dbReference type="GO" id="GO:0000479">
    <property type="term" value="P:endonucleolytic cleavage of tricistronic rRNA transcript (SSU-rRNA, 5.8S rRNA, LSU-rRNA)"/>
    <property type="evidence" value="ECO:0007669"/>
    <property type="project" value="TreeGrafter"/>
</dbReference>
<proteinExistence type="inferred from homology"/>
<dbReference type="GO" id="GO:0003924">
    <property type="term" value="F:GTPase activity"/>
    <property type="evidence" value="ECO:0007669"/>
    <property type="project" value="TreeGrafter"/>
</dbReference>
<dbReference type="Pfam" id="PF22298">
    <property type="entry name" value="Tsr1_G-like"/>
    <property type="match status" value="1"/>
</dbReference>
<feature type="domain" description="Bms1-type G" evidence="6">
    <location>
        <begin position="88"/>
        <end position="248"/>
    </location>
</feature>
<evidence type="ECO:0000256" key="3">
    <source>
        <dbReference type="ARBA" id="ARBA00023242"/>
    </source>
</evidence>
<dbReference type="InterPro" id="IPR007034">
    <property type="entry name" value="BMS1_TSR1_C"/>
</dbReference>
<dbReference type="GO" id="GO:0030688">
    <property type="term" value="C:preribosome, small subunit precursor"/>
    <property type="evidence" value="ECO:0007669"/>
    <property type="project" value="TreeGrafter"/>
</dbReference>
<keyword evidence="8" id="KW-1185">Reference proteome</keyword>
<dbReference type="Proteomes" id="UP001431209">
    <property type="component" value="Unassembled WGS sequence"/>
</dbReference>
<feature type="compositionally biased region" description="Basic and acidic residues" evidence="5">
    <location>
        <begin position="463"/>
        <end position="491"/>
    </location>
</feature>
<dbReference type="PANTHER" id="PTHR12858:SF1">
    <property type="entry name" value="PRE-RRNA-PROCESSING PROTEIN TSR1 HOMOLOG"/>
    <property type="match status" value="1"/>
</dbReference>
<accession>A0AAW2Z1L7</accession>
<evidence type="ECO:0000256" key="4">
    <source>
        <dbReference type="ARBA" id="ARBA00038288"/>
    </source>
</evidence>
<protein>
    <submittedName>
        <fullName evidence="7">Pre-rRNA-processing protein</fullName>
    </submittedName>
</protein>
<reference evidence="7 8" key="1">
    <citation type="submission" date="2024-03" db="EMBL/GenBank/DDBJ databases">
        <title>The Acrasis kona genome and developmental transcriptomes reveal deep origins of eukaryotic multicellular pathways.</title>
        <authorList>
            <person name="Sheikh S."/>
            <person name="Fu C.-J."/>
            <person name="Brown M.W."/>
            <person name="Baldauf S.L."/>
        </authorList>
    </citation>
    <scope>NUCLEOTIDE SEQUENCE [LARGE SCALE GENOMIC DNA]</scope>
    <source>
        <strain evidence="7 8">ATCC MYA-3509</strain>
    </source>
</reference>
<comment type="similarity">
    <text evidence="4">Belongs to the TRAFAC class translation factor GTPase superfamily. Bms1-like GTPase family. TSR1 subfamily.</text>
</comment>
<evidence type="ECO:0000259" key="6">
    <source>
        <dbReference type="PROSITE" id="PS51714"/>
    </source>
</evidence>
<dbReference type="Pfam" id="PF08142">
    <property type="entry name" value="AARP2CN"/>
    <property type="match status" value="1"/>
</dbReference>
<dbReference type="InterPro" id="IPR030387">
    <property type="entry name" value="G_Bms1/Tsr1_dom"/>
</dbReference>
<dbReference type="GO" id="GO:0005730">
    <property type="term" value="C:nucleolus"/>
    <property type="evidence" value="ECO:0007669"/>
    <property type="project" value="UniProtKB-SubCell"/>
</dbReference>